<feature type="region of interest" description="Disordered" evidence="1">
    <location>
        <begin position="531"/>
        <end position="564"/>
    </location>
</feature>
<feature type="region of interest" description="Disordered" evidence="1">
    <location>
        <begin position="327"/>
        <end position="367"/>
    </location>
</feature>
<reference evidence="4 5" key="1">
    <citation type="journal article" date="2019" name="Int. J. Syst. Evol. Microbiol.">
        <title>The Global Catalogue of Microorganisms (GCM) 10K type strain sequencing project: providing services to taxonomists for standard genome sequencing and annotation.</title>
        <authorList>
            <consortium name="The Broad Institute Genomics Platform"/>
            <consortium name="The Broad Institute Genome Sequencing Center for Infectious Disease"/>
            <person name="Wu L."/>
            <person name="Ma J."/>
        </authorList>
    </citation>
    <scope>NUCLEOTIDE SEQUENCE [LARGE SCALE GENOMIC DNA]</scope>
    <source>
        <strain evidence="4 5">JCM 15749</strain>
    </source>
</reference>
<sequence>MFDRAPERSAPSSPTSSARMLLALALAVLLPASLLGPAGVSAAAAAPQGPSVEVSVSEFSVEGVQSVTVTGRGFDPGAATGTRPPLAGRPGGVYVVVGKFASSWRPSQGAPSSSRKVGSQKWAVLAEDMGRIGGPGAGAIELRPDGSFTAELVVDKAALDEGAGASLTEYGIYTYAGSGAVAPAYETATPITFTEPEPEPEPDPDPEPTGPRLDVTIVEQVRGRLAVDVRGAGYATTSPGIYVGIAESGGADPTDATAYRGTVFVPHTQMGAGGTFTRRITLDAAEIATLRTDRSYSLYTLKAHGQAVADPSQTVEKRLTLDVALLRGGTGTGGGQPAPTDPVSPGAPPMPGTGPGGGGGASSRTSGSLTWGVAADFRSYVTGPIARGSVSVAGGATALGGAYRFPQRSSDARGADARGTTGYAGSVRFSGHSGALSLTLADPSVVVQGGGRGLLTIEVDGVRRGFATLDLSAAARTRSGGSTTYRGAPARLTAEGASAFQGFYAAGRALDPVTFTVGADSPRSSAAARTVATSSLSSSEDFQPPATPPSRTGATIDVDDPDGIRAGDRITASADGFQPGEQGIAVVVYSSPVVLARDASADEDGRVEWTGNLPGDLEPGEHTLTFQGSVTRGVSFTVVEDDEVGPCLVEDATLTWGVKESFRAYVSGSIANGDWSTEGAASYETPEFRFEAGAGSLSEDGTQGDVEFDGALRFTGHGGALAVTLANPVVRFSDADSAVLMLDVTSGDRAAAEAGDTSTRTTTRVPFADLDLAAATRSDASALRLEDVPATLTEQGHGVFDSYEAGTVLDPVDLTATAADCGATAAPLDEAAGDAQPRTASVGATSGPSALWWGAGAAALVLTFAAGLWAGRRRGAAT</sequence>
<feature type="compositionally biased region" description="Pro residues" evidence="1">
    <location>
        <begin position="339"/>
        <end position="352"/>
    </location>
</feature>
<gene>
    <name evidence="4" type="ORF">GCM10009821_12180</name>
</gene>
<evidence type="ECO:0000256" key="2">
    <source>
        <dbReference type="SAM" id="Phobius"/>
    </source>
</evidence>
<dbReference type="Pfam" id="PF04213">
    <property type="entry name" value="HtaA"/>
    <property type="match status" value="2"/>
</dbReference>
<feature type="transmembrane region" description="Helical" evidence="2">
    <location>
        <begin position="850"/>
        <end position="870"/>
    </location>
</feature>
<dbReference type="RefSeq" id="WP_344325924.1">
    <property type="nucleotide sequence ID" value="NZ_BAAAPY010000003.1"/>
</dbReference>
<comment type="caution">
    <text evidence="4">The sequence shown here is derived from an EMBL/GenBank/DDBJ whole genome shotgun (WGS) entry which is preliminary data.</text>
</comment>
<feature type="region of interest" description="Disordered" evidence="1">
    <location>
        <begin position="193"/>
        <end position="212"/>
    </location>
</feature>
<evidence type="ECO:0000256" key="1">
    <source>
        <dbReference type="SAM" id="MobiDB-lite"/>
    </source>
</evidence>
<feature type="domain" description="Htaa" evidence="3">
    <location>
        <begin position="366"/>
        <end position="516"/>
    </location>
</feature>
<keyword evidence="5" id="KW-1185">Reference proteome</keyword>
<evidence type="ECO:0000313" key="4">
    <source>
        <dbReference type="EMBL" id="GAA2074831.1"/>
    </source>
</evidence>
<dbReference type="InterPro" id="IPR007331">
    <property type="entry name" value="Htaa"/>
</dbReference>
<keyword evidence="2" id="KW-0812">Transmembrane</keyword>
<organism evidence="4 5">
    <name type="scientific">Aeromicrobium halocynthiae</name>
    <dbReference type="NCBI Taxonomy" id="560557"/>
    <lineage>
        <taxon>Bacteria</taxon>
        <taxon>Bacillati</taxon>
        <taxon>Actinomycetota</taxon>
        <taxon>Actinomycetes</taxon>
        <taxon>Propionibacteriales</taxon>
        <taxon>Nocardioidaceae</taxon>
        <taxon>Aeromicrobium</taxon>
    </lineage>
</organism>
<evidence type="ECO:0000313" key="5">
    <source>
        <dbReference type="Proteomes" id="UP001501480"/>
    </source>
</evidence>
<protein>
    <recommendedName>
        <fullName evidence="3">Htaa domain-containing protein</fullName>
    </recommendedName>
</protein>
<keyword evidence="2" id="KW-1133">Transmembrane helix</keyword>
<proteinExistence type="predicted"/>
<accession>A0ABN2VWR7</accession>
<keyword evidence="2" id="KW-0472">Membrane</keyword>
<feature type="domain" description="Htaa" evidence="3">
    <location>
        <begin position="652"/>
        <end position="815"/>
    </location>
</feature>
<dbReference type="Proteomes" id="UP001501480">
    <property type="component" value="Unassembled WGS sequence"/>
</dbReference>
<name>A0ABN2VWR7_9ACTN</name>
<feature type="compositionally biased region" description="Acidic residues" evidence="1">
    <location>
        <begin position="196"/>
        <end position="206"/>
    </location>
</feature>
<dbReference type="EMBL" id="BAAAPY010000003">
    <property type="protein sequence ID" value="GAA2074831.1"/>
    <property type="molecule type" value="Genomic_DNA"/>
</dbReference>
<evidence type="ECO:0000259" key="3">
    <source>
        <dbReference type="Pfam" id="PF04213"/>
    </source>
</evidence>